<evidence type="ECO:0000313" key="1">
    <source>
        <dbReference type="EMBL" id="EKJ92905.1"/>
    </source>
</evidence>
<dbReference type="Proteomes" id="UP000007995">
    <property type="component" value="Unassembled WGS sequence"/>
</dbReference>
<evidence type="ECO:0008006" key="3">
    <source>
        <dbReference type="Google" id="ProtNLM"/>
    </source>
</evidence>
<dbReference type="AlphaFoldDB" id="K5CU23"/>
<gene>
    <name evidence="1" type="ORF">HMPREF1057_00203</name>
</gene>
<name>K5CU23_9BACE</name>
<accession>K5CU23</accession>
<evidence type="ECO:0000313" key="2">
    <source>
        <dbReference type="Proteomes" id="UP000007995"/>
    </source>
</evidence>
<organism evidence="1 2">
    <name type="scientific">Bacteroides finegoldii CL09T03C10</name>
    <dbReference type="NCBI Taxonomy" id="997888"/>
    <lineage>
        <taxon>Bacteria</taxon>
        <taxon>Pseudomonadati</taxon>
        <taxon>Bacteroidota</taxon>
        <taxon>Bacteroidia</taxon>
        <taxon>Bacteroidales</taxon>
        <taxon>Bacteroidaceae</taxon>
        <taxon>Bacteroides</taxon>
    </lineage>
</organism>
<proteinExistence type="predicted"/>
<comment type="caution">
    <text evidence="1">The sequence shown here is derived from an EMBL/GenBank/DDBJ whole genome shotgun (WGS) entry which is preliminary data.</text>
</comment>
<sequence>MPRAKFEVERKCLCCGKPFMALTITSRYCSNACIKKASRMRKMEEKWKI</sequence>
<protein>
    <recommendedName>
        <fullName evidence="3">Cysteine-rich VLP domain-containing protein</fullName>
    </recommendedName>
</protein>
<dbReference type="HOGENOM" id="CLU_3132252_0_0_10"/>
<dbReference type="EMBL" id="AGXW01000001">
    <property type="protein sequence ID" value="EKJ92905.1"/>
    <property type="molecule type" value="Genomic_DNA"/>
</dbReference>
<reference evidence="1 2" key="1">
    <citation type="submission" date="2012-02" db="EMBL/GenBank/DDBJ databases">
        <title>The Genome Sequence of Bacteroides finegoldii CL09T03C10.</title>
        <authorList>
            <consortium name="The Broad Institute Genome Sequencing Platform"/>
            <person name="Earl A."/>
            <person name="Ward D."/>
            <person name="Feldgarden M."/>
            <person name="Gevers D."/>
            <person name="Zitomersky N.L."/>
            <person name="Coyne M.J."/>
            <person name="Comstock L.E."/>
            <person name="Young S.K."/>
            <person name="Zeng Q."/>
            <person name="Gargeya S."/>
            <person name="Fitzgerald M."/>
            <person name="Haas B."/>
            <person name="Abouelleil A."/>
            <person name="Alvarado L."/>
            <person name="Arachchi H.M."/>
            <person name="Berlin A."/>
            <person name="Chapman S.B."/>
            <person name="Gearin G."/>
            <person name="Goldberg J."/>
            <person name="Griggs A."/>
            <person name="Gujja S."/>
            <person name="Hansen M."/>
            <person name="Heiman D."/>
            <person name="Howarth C."/>
            <person name="Larimer J."/>
            <person name="Lui A."/>
            <person name="MacDonald P.J.P."/>
            <person name="McCowen C."/>
            <person name="Montmayeur A."/>
            <person name="Murphy C."/>
            <person name="Neiman D."/>
            <person name="Pearson M."/>
            <person name="Priest M."/>
            <person name="Roberts A."/>
            <person name="Saif S."/>
            <person name="Shea T."/>
            <person name="Sisk P."/>
            <person name="Stolte C."/>
            <person name="Sykes S."/>
            <person name="Wortman J."/>
            <person name="Nusbaum C."/>
            <person name="Birren B."/>
        </authorList>
    </citation>
    <scope>NUCLEOTIDE SEQUENCE [LARGE SCALE GENOMIC DNA]</scope>
    <source>
        <strain evidence="1 2">CL09T03C10</strain>
    </source>
</reference>